<gene>
    <name evidence="2" type="ORF">DB88DRAFT_493186</name>
</gene>
<reference evidence="2" key="1">
    <citation type="submission" date="2023-02" db="EMBL/GenBank/DDBJ databases">
        <title>Identification and recombinant expression of a fungal hydrolase from Papiliotrema laurentii that hydrolyzes apple cutin and clears colloidal polyester polyurethane.</title>
        <authorList>
            <consortium name="DOE Joint Genome Institute"/>
            <person name="Roman V.A."/>
            <person name="Bojanowski C."/>
            <person name="Crable B.R."/>
            <person name="Wagner D.N."/>
            <person name="Hung C.S."/>
            <person name="Nadeau L.J."/>
            <person name="Schratz L."/>
            <person name="Haridas S."/>
            <person name="Pangilinan J."/>
            <person name="Lipzen A."/>
            <person name="Na H."/>
            <person name="Yan M."/>
            <person name="Ng V."/>
            <person name="Grigoriev I.V."/>
            <person name="Spatafora J.W."/>
            <person name="Barlow D."/>
            <person name="Biffinger J."/>
            <person name="Kelley-Loughnane N."/>
            <person name="Varaljay V.A."/>
            <person name="Crookes-Goodson W.J."/>
        </authorList>
    </citation>
    <scope>NUCLEOTIDE SEQUENCE</scope>
    <source>
        <strain evidence="2">5307AH</strain>
    </source>
</reference>
<evidence type="ECO:0000313" key="2">
    <source>
        <dbReference type="EMBL" id="KAK1922933.1"/>
    </source>
</evidence>
<feature type="region of interest" description="Disordered" evidence="1">
    <location>
        <begin position="41"/>
        <end position="157"/>
    </location>
</feature>
<feature type="compositionally biased region" description="Basic and acidic residues" evidence="1">
    <location>
        <begin position="8"/>
        <end position="20"/>
    </location>
</feature>
<keyword evidence="3" id="KW-1185">Reference proteome</keyword>
<feature type="region of interest" description="Disordered" evidence="1">
    <location>
        <begin position="1"/>
        <end position="20"/>
    </location>
</feature>
<feature type="compositionally biased region" description="Basic and acidic residues" evidence="1">
    <location>
        <begin position="60"/>
        <end position="70"/>
    </location>
</feature>
<protein>
    <submittedName>
        <fullName evidence="2">Uncharacterized protein</fullName>
    </submittedName>
</protein>
<dbReference type="EMBL" id="JAODAN010000007">
    <property type="protein sequence ID" value="KAK1922933.1"/>
    <property type="molecule type" value="Genomic_DNA"/>
</dbReference>
<dbReference type="PANTHER" id="PTHR37948">
    <property type="entry name" value="ZGC:113208"/>
    <property type="match status" value="1"/>
</dbReference>
<organism evidence="2 3">
    <name type="scientific">Papiliotrema laurentii</name>
    <name type="common">Cryptococcus laurentii</name>
    <dbReference type="NCBI Taxonomy" id="5418"/>
    <lineage>
        <taxon>Eukaryota</taxon>
        <taxon>Fungi</taxon>
        <taxon>Dikarya</taxon>
        <taxon>Basidiomycota</taxon>
        <taxon>Agaricomycotina</taxon>
        <taxon>Tremellomycetes</taxon>
        <taxon>Tremellales</taxon>
        <taxon>Rhynchogastremaceae</taxon>
        <taxon>Papiliotrema</taxon>
    </lineage>
</organism>
<name>A0AAD9FPL7_PAPLA</name>
<dbReference type="PANTHER" id="PTHR37948:SF1">
    <property type="entry name" value="BLL5189 PROTEIN"/>
    <property type="match status" value="1"/>
</dbReference>
<dbReference type="AlphaFoldDB" id="A0AAD9FPL7"/>
<dbReference type="Proteomes" id="UP001182556">
    <property type="component" value="Unassembled WGS sequence"/>
</dbReference>
<evidence type="ECO:0000313" key="3">
    <source>
        <dbReference type="Proteomes" id="UP001182556"/>
    </source>
</evidence>
<comment type="caution">
    <text evidence="2">The sequence shown here is derived from an EMBL/GenBank/DDBJ whole genome shotgun (WGS) entry which is preliminary data.</text>
</comment>
<evidence type="ECO:0000256" key="1">
    <source>
        <dbReference type="SAM" id="MobiDB-lite"/>
    </source>
</evidence>
<proteinExistence type="predicted"/>
<accession>A0AAD9FPL7</accession>
<sequence>MRSTRASEQVKMEEEAKSYEEERIANIKQNAALLESLGLNSVPAVRPPQPKPEAKAALSAEEKRAKREALLKAAASKRKRQLAPTRRSNRVASREAGAARQQDASERKPQRQLFFTMEESFGTRGKPLPKPRTPIIPSGPEYETKGPWTRAPRPSRDESGRLVFEGRWKGIFTPNVTPEEMFAGGAFAGAFFCDTYSKVLRRPLSSKEDIDELPFSIPDADLLLRNPDPDGQVNRFKVRAGQSLQEWEKAGWIWSEDPRGWAQWYTRFWDGRRCEDDERQVRRWLKVAGPTGRFKRALLKKVQFYLDEYGAVEDEDVGRVLRQCLWQWAHELTPAEYKRSMETD</sequence>